<accession>A0AAE9IT19</accession>
<feature type="compositionally biased region" description="Low complexity" evidence="1">
    <location>
        <begin position="53"/>
        <end position="63"/>
    </location>
</feature>
<evidence type="ECO:0000313" key="2">
    <source>
        <dbReference type="EMBL" id="ULU04402.1"/>
    </source>
</evidence>
<proteinExistence type="predicted"/>
<dbReference type="AlphaFoldDB" id="A0AAE9IT19"/>
<gene>
    <name evidence="2" type="ORF">L3Y34_017283</name>
</gene>
<feature type="compositionally biased region" description="Basic and acidic residues" evidence="1">
    <location>
        <begin position="1"/>
        <end position="11"/>
    </location>
</feature>
<feature type="region of interest" description="Disordered" evidence="1">
    <location>
        <begin position="1"/>
        <end position="88"/>
    </location>
</feature>
<protein>
    <submittedName>
        <fullName evidence="2">Uncharacterized protein</fullName>
    </submittedName>
</protein>
<dbReference type="Proteomes" id="UP000827892">
    <property type="component" value="Chromosome II"/>
</dbReference>
<name>A0AAE9IT19_CAEBR</name>
<evidence type="ECO:0000313" key="3">
    <source>
        <dbReference type="Proteomes" id="UP000827892"/>
    </source>
</evidence>
<organism evidence="2 3">
    <name type="scientific">Caenorhabditis briggsae</name>
    <dbReference type="NCBI Taxonomy" id="6238"/>
    <lineage>
        <taxon>Eukaryota</taxon>
        <taxon>Metazoa</taxon>
        <taxon>Ecdysozoa</taxon>
        <taxon>Nematoda</taxon>
        <taxon>Chromadorea</taxon>
        <taxon>Rhabditida</taxon>
        <taxon>Rhabditina</taxon>
        <taxon>Rhabditomorpha</taxon>
        <taxon>Rhabditoidea</taxon>
        <taxon>Rhabditidae</taxon>
        <taxon>Peloderinae</taxon>
        <taxon>Caenorhabditis</taxon>
    </lineage>
</organism>
<sequence length="179" mass="19203">MKLRMVTEKTQKSPATSGSSLERIDVTKPTDTKCQQKARGPEAEAGGQSCLCGSGPAGSPGTPGEYGRDRNDGQSGLDGQPETHAPAKDIPVADGFCCLAELQGPPGTVGLMEASRIPEAFLRGGQVLQKSNNTQERRLRSLHKSLELPGRTKRLSEIRTQLSGSMNNILKVRIQFFLV</sequence>
<feature type="compositionally biased region" description="Basic and acidic residues" evidence="1">
    <location>
        <begin position="22"/>
        <end position="31"/>
    </location>
</feature>
<dbReference type="EMBL" id="CP090892">
    <property type="protein sequence ID" value="ULU04402.1"/>
    <property type="molecule type" value="Genomic_DNA"/>
</dbReference>
<evidence type="ECO:0000256" key="1">
    <source>
        <dbReference type="SAM" id="MobiDB-lite"/>
    </source>
</evidence>
<reference evidence="2 3" key="1">
    <citation type="submission" date="2022-05" db="EMBL/GenBank/DDBJ databases">
        <title>Chromosome-level reference genomes for two strains of Caenorhabditis briggsae: an improved platform for comparative genomics.</title>
        <authorList>
            <person name="Stevens L."/>
            <person name="Andersen E.C."/>
        </authorList>
    </citation>
    <scope>NUCLEOTIDE SEQUENCE [LARGE SCALE GENOMIC DNA]</scope>
    <source>
        <strain evidence="2">QX1410_ONT</strain>
        <tissue evidence="2">Whole-organism</tissue>
    </source>
</reference>